<organism evidence="2 3">
    <name type="scientific">Xyrichtys novacula</name>
    <name type="common">Pearly razorfish</name>
    <name type="synonym">Hemipteronotus novacula</name>
    <dbReference type="NCBI Taxonomy" id="13765"/>
    <lineage>
        <taxon>Eukaryota</taxon>
        <taxon>Metazoa</taxon>
        <taxon>Chordata</taxon>
        <taxon>Craniata</taxon>
        <taxon>Vertebrata</taxon>
        <taxon>Euteleostomi</taxon>
        <taxon>Actinopterygii</taxon>
        <taxon>Neopterygii</taxon>
        <taxon>Teleostei</taxon>
        <taxon>Neoteleostei</taxon>
        <taxon>Acanthomorphata</taxon>
        <taxon>Eupercaria</taxon>
        <taxon>Labriformes</taxon>
        <taxon>Labridae</taxon>
        <taxon>Xyrichtys</taxon>
    </lineage>
</organism>
<dbReference type="EMBL" id="OY660873">
    <property type="protein sequence ID" value="CAJ1064902.1"/>
    <property type="molecule type" value="Genomic_DNA"/>
</dbReference>
<feature type="compositionally biased region" description="Polar residues" evidence="1">
    <location>
        <begin position="134"/>
        <end position="144"/>
    </location>
</feature>
<evidence type="ECO:0000256" key="1">
    <source>
        <dbReference type="SAM" id="MobiDB-lite"/>
    </source>
</evidence>
<dbReference type="Proteomes" id="UP001178508">
    <property type="component" value="Chromosome 10"/>
</dbReference>
<name>A0AAV1FUM0_XYRNO</name>
<evidence type="ECO:0000313" key="2">
    <source>
        <dbReference type="EMBL" id="CAJ1064902.1"/>
    </source>
</evidence>
<evidence type="ECO:0000313" key="3">
    <source>
        <dbReference type="Proteomes" id="UP001178508"/>
    </source>
</evidence>
<feature type="compositionally biased region" description="Polar residues" evidence="1">
    <location>
        <begin position="106"/>
        <end position="123"/>
    </location>
</feature>
<feature type="region of interest" description="Disordered" evidence="1">
    <location>
        <begin position="97"/>
        <end position="144"/>
    </location>
</feature>
<dbReference type="AlphaFoldDB" id="A0AAV1FUM0"/>
<sequence>MWVFKWTECLRTFRVHSGPVRVYVEGRPSPQHSCKRAEAALTPINTLNSNLSERWKVNVSKSSVMMFESQFIMRRSFRRASARRRFKDEGVLKKTTRVERRRIRLNKQTLSEGNTKYQRGTESGKNRHHHSHHNQPISSHRSSL</sequence>
<protein>
    <submittedName>
        <fullName evidence="2">Uncharacterized protein</fullName>
    </submittedName>
</protein>
<reference evidence="2" key="1">
    <citation type="submission" date="2023-08" db="EMBL/GenBank/DDBJ databases">
        <authorList>
            <person name="Alioto T."/>
            <person name="Alioto T."/>
            <person name="Gomez Garrido J."/>
        </authorList>
    </citation>
    <scope>NUCLEOTIDE SEQUENCE</scope>
</reference>
<keyword evidence="3" id="KW-1185">Reference proteome</keyword>
<gene>
    <name evidence="2" type="ORF">XNOV1_A027129</name>
</gene>
<accession>A0AAV1FUM0</accession>
<proteinExistence type="predicted"/>